<dbReference type="EMBL" id="LT160031">
    <property type="protein sequence ID" value="CXI70268.1"/>
    <property type="molecule type" value="Genomic_DNA"/>
</dbReference>
<dbReference type="Proteomes" id="UP000069549">
    <property type="component" value="Chromosome 11"/>
</dbReference>
<dbReference type="OMA" id="IYCSEQK"/>
<accession>A0A0Y9Y553</accession>
<feature type="domain" description="PYST-C1-like N-terminal" evidence="2">
    <location>
        <begin position="27"/>
        <end position="74"/>
    </location>
</feature>
<evidence type="ECO:0000256" key="1">
    <source>
        <dbReference type="SAM" id="SignalP"/>
    </source>
</evidence>
<proteinExistence type="predicted"/>
<feature type="signal peptide" evidence="1">
    <location>
        <begin position="1"/>
        <end position="15"/>
    </location>
</feature>
<dbReference type="Pfam" id="PF09690">
    <property type="entry name" value="PYST-C1"/>
    <property type="match status" value="1"/>
</dbReference>
<sequence length="94" mass="10928">MNKWIFSLICIVVYAILDVSIHCSEQKVSGVGSRSIRGIKKMNKSNEKIGTKFKCRTQLKNNNPKNYKDNKISDGYGEMHHIFFCCFFIPKEYD</sequence>
<dbReference type="AlphaFoldDB" id="A0A0Y9Y553"/>
<dbReference type="InterPro" id="IPR006488">
    <property type="entry name" value="PYST-C1_N"/>
</dbReference>
<dbReference type="NCBIfam" id="TIGR01601">
    <property type="entry name" value="PYST-C1"/>
    <property type="match status" value="1"/>
</dbReference>
<gene>
    <name evidence="3" type="ORF">PBK173_000312800</name>
</gene>
<feature type="chain" id="PRO_5012678288" evidence="1">
    <location>
        <begin position="16"/>
        <end position="94"/>
    </location>
</feature>
<evidence type="ECO:0000313" key="4">
    <source>
        <dbReference type="Proteomes" id="UP000069549"/>
    </source>
</evidence>
<evidence type="ECO:0000313" key="3">
    <source>
        <dbReference type="EMBL" id="CXI70268.1"/>
    </source>
</evidence>
<protein>
    <submittedName>
        <fullName evidence="3">Fam-c protein</fullName>
    </submittedName>
</protein>
<dbReference type="VEuPathDB" id="PlasmoDB:PBANKA_0600091"/>
<keyword evidence="1" id="KW-0732">Signal</keyword>
<evidence type="ECO:0000259" key="2">
    <source>
        <dbReference type="Pfam" id="PF09690"/>
    </source>
</evidence>
<reference evidence="3 4" key="1">
    <citation type="submission" date="2016-02" db="EMBL/GenBank/DDBJ databases">
        <authorList>
            <consortium name="Pathogen Informatics"/>
        </authorList>
    </citation>
    <scope>NUCLEOTIDE SEQUENCE [LARGE SCALE GENOMIC DNA]</scope>
    <source>
        <strain evidence="3 4">K173</strain>
    </source>
</reference>
<organism evidence="3 4">
    <name type="scientific">Plasmodium berghei</name>
    <dbReference type="NCBI Taxonomy" id="5821"/>
    <lineage>
        <taxon>Eukaryota</taxon>
        <taxon>Sar</taxon>
        <taxon>Alveolata</taxon>
        <taxon>Apicomplexa</taxon>
        <taxon>Aconoidasida</taxon>
        <taxon>Haemosporida</taxon>
        <taxon>Plasmodiidae</taxon>
        <taxon>Plasmodium</taxon>
        <taxon>Plasmodium (Vinckeia)</taxon>
    </lineage>
</organism>
<name>A0A0Y9Y553_PLABE</name>